<keyword evidence="1" id="KW-0472">Membrane</keyword>
<reference evidence="2 3" key="1">
    <citation type="submission" date="2016-08" db="EMBL/GenBank/DDBJ databases">
        <authorList>
            <consortium name="Lentinula edodes genome sequencing consortium"/>
            <person name="Sakamoto Y."/>
            <person name="Nakade K."/>
            <person name="Sato S."/>
            <person name="Yoshida Y."/>
            <person name="Miyazaki K."/>
            <person name="Natsume S."/>
            <person name="Konno N."/>
        </authorList>
    </citation>
    <scope>NUCLEOTIDE SEQUENCE [LARGE SCALE GENOMIC DNA]</scope>
    <source>
        <strain evidence="2 3">NBRC 111202</strain>
    </source>
</reference>
<evidence type="ECO:0000256" key="1">
    <source>
        <dbReference type="SAM" id="Phobius"/>
    </source>
</evidence>
<dbReference type="AlphaFoldDB" id="A0A1Q3EM09"/>
<dbReference type="Proteomes" id="UP000188533">
    <property type="component" value="Unassembled WGS sequence"/>
</dbReference>
<proteinExistence type="predicted"/>
<comment type="caution">
    <text evidence="2">The sequence shown here is derived from an EMBL/GenBank/DDBJ whole genome shotgun (WGS) entry which is preliminary data.</text>
</comment>
<reference evidence="2 3" key="2">
    <citation type="submission" date="2017-02" db="EMBL/GenBank/DDBJ databases">
        <title>A genome survey and senescence transcriptome analysis in Lentinula edodes.</title>
        <authorList>
            <person name="Sakamoto Y."/>
            <person name="Nakade K."/>
            <person name="Sato S."/>
            <person name="Yoshida Y."/>
            <person name="Miyazaki K."/>
            <person name="Natsume S."/>
            <person name="Konno N."/>
        </authorList>
    </citation>
    <scope>NUCLEOTIDE SEQUENCE [LARGE SCALE GENOMIC DNA]</scope>
    <source>
        <strain evidence="2 3">NBRC 111202</strain>
    </source>
</reference>
<sequence length="114" mass="12949">MKQYHSEDNRSAIASFEDKLWSLWFAQAIEGLWIFQSIIIGASLSFPLSSARIPDFADVVRSHQVPKHKNVGPFAETGARQDIPSVPLETDPERVVEAKWRLSLGSNFKIHNMR</sequence>
<organism evidence="2 3">
    <name type="scientific">Lentinula edodes</name>
    <name type="common">Shiitake mushroom</name>
    <name type="synonym">Lentinus edodes</name>
    <dbReference type="NCBI Taxonomy" id="5353"/>
    <lineage>
        <taxon>Eukaryota</taxon>
        <taxon>Fungi</taxon>
        <taxon>Dikarya</taxon>
        <taxon>Basidiomycota</taxon>
        <taxon>Agaricomycotina</taxon>
        <taxon>Agaricomycetes</taxon>
        <taxon>Agaricomycetidae</taxon>
        <taxon>Agaricales</taxon>
        <taxon>Marasmiineae</taxon>
        <taxon>Omphalotaceae</taxon>
        <taxon>Lentinula</taxon>
    </lineage>
</organism>
<accession>A0A1Q3EM09</accession>
<keyword evidence="3" id="KW-1185">Reference proteome</keyword>
<keyword evidence="1" id="KW-1133">Transmembrane helix</keyword>
<name>A0A1Q3EM09_LENED</name>
<protein>
    <submittedName>
        <fullName evidence="2">Uncharacterized protein</fullName>
    </submittedName>
</protein>
<evidence type="ECO:0000313" key="3">
    <source>
        <dbReference type="Proteomes" id="UP000188533"/>
    </source>
</evidence>
<keyword evidence="1" id="KW-0812">Transmembrane</keyword>
<gene>
    <name evidence="2" type="ORF">LENED_010287</name>
</gene>
<feature type="transmembrane region" description="Helical" evidence="1">
    <location>
        <begin position="20"/>
        <end position="44"/>
    </location>
</feature>
<evidence type="ECO:0000313" key="2">
    <source>
        <dbReference type="EMBL" id="GAW08239.1"/>
    </source>
</evidence>
<dbReference type="EMBL" id="BDGU01000609">
    <property type="protein sequence ID" value="GAW08239.1"/>
    <property type="molecule type" value="Genomic_DNA"/>
</dbReference>